<organism evidence="5 6">
    <name type="scientific">Ureibacillus sinduriensis BLB-1 = JCM 15800</name>
    <dbReference type="NCBI Taxonomy" id="1384057"/>
    <lineage>
        <taxon>Bacteria</taxon>
        <taxon>Bacillati</taxon>
        <taxon>Bacillota</taxon>
        <taxon>Bacilli</taxon>
        <taxon>Bacillales</taxon>
        <taxon>Caryophanaceae</taxon>
        <taxon>Ureibacillus</taxon>
    </lineage>
</organism>
<gene>
    <name evidence="5" type="ORF">CD33_03295</name>
</gene>
<dbReference type="SUPFAM" id="SSF55347">
    <property type="entry name" value="Glyceraldehyde-3-phosphate dehydrogenase-like, C-terminal domain"/>
    <property type="match status" value="1"/>
</dbReference>
<evidence type="ECO:0000259" key="4">
    <source>
        <dbReference type="Pfam" id="PF22725"/>
    </source>
</evidence>
<dbReference type="InterPro" id="IPR000683">
    <property type="entry name" value="Gfo/Idh/MocA-like_OxRdtase_N"/>
</dbReference>
<evidence type="ECO:0000313" key="5">
    <source>
        <dbReference type="EMBL" id="KGR77338.1"/>
    </source>
</evidence>
<dbReference type="SUPFAM" id="SSF51735">
    <property type="entry name" value="NAD(P)-binding Rossmann-fold domains"/>
    <property type="match status" value="1"/>
</dbReference>
<dbReference type="eggNOG" id="COG0673">
    <property type="taxonomic scope" value="Bacteria"/>
</dbReference>
<evidence type="ECO:0008006" key="7">
    <source>
        <dbReference type="Google" id="ProtNLM"/>
    </source>
</evidence>
<evidence type="ECO:0000256" key="2">
    <source>
        <dbReference type="ARBA" id="ARBA00023002"/>
    </source>
</evidence>
<feature type="domain" description="Gfo/Idh/MocA-like oxidoreductase N-terminal" evidence="3">
    <location>
        <begin position="3"/>
        <end position="116"/>
    </location>
</feature>
<keyword evidence="2" id="KW-0560">Oxidoreductase</keyword>
<keyword evidence="6" id="KW-1185">Reference proteome</keyword>
<dbReference type="EMBL" id="JPVO01000039">
    <property type="protein sequence ID" value="KGR77338.1"/>
    <property type="molecule type" value="Genomic_DNA"/>
</dbReference>
<evidence type="ECO:0000313" key="6">
    <source>
        <dbReference type="Proteomes" id="UP000030408"/>
    </source>
</evidence>
<evidence type="ECO:0000259" key="3">
    <source>
        <dbReference type="Pfam" id="PF01408"/>
    </source>
</evidence>
<dbReference type="Gene3D" id="3.40.50.720">
    <property type="entry name" value="NAD(P)-binding Rossmann-like Domain"/>
    <property type="match status" value="1"/>
</dbReference>
<comment type="caution">
    <text evidence="5">The sequence shown here is derived from an EMBL/GenBank/DDBJ whole genome shotgun (WGS) entry which is preliminary data.</text>
</comment>
<dbReference type="InterPro" id="IPR036291">
    <property type="entry name" value="NAD(P)-bd_dom_sf"/>
</dbReference>
<dbReference type="OrthoDB" id="9815825at2"/>
<dbReference type="InterPro" id="IPR055170">
    <property type="entry name" value="GFO_IDH_MocA-like_dom"/>
</dbReference>
<proteinExistence type="inferred from homology"/>
<dbReference type="InterPro" id="IPR050984">
    <property type="entry name" value="Gfo/Idh/MocA_domain"/>
</dbReference>
<dbReference type="Pfam" id="PF22725">
    <property type="entry name" value="GFO_IDH_MocA_C3"/>
    <property type="match status" value="1"/>
</dbReference>
<dbReference type="Proteomes" id="UP000030408">
    <property type="component" value="Unassembled WGS sequence"/>
</dbReference>
<dbReference type="PANTHER" id="PTHR22604:SF105">
    <property type="entry name" value="TRANS-1,2-DIHYDROBENZENE-1,2-DIOL DEHYDROGENASE"/>
    <property type="match status" value="1"/>
</dbReference>
<dbReference type="Gene3D" id="3.30.360.10">
    <property type="entry name" value="Dihydrodipicolinate Reductase, domain 2"/>
    <property type="match status" value="1"/>
</dbReference>
<dbReference type="PANTHER" id="PTHR22604">
    <property type="entry name" value="OXIDOREDUCTASES"/>
    <property type="match status" value="1"/>
</dbReference>
<protein>
    <recommendedName>
        <fullName evidence="7">Oxidoreductase</fullName>
    </recommendedName>
</protein>
<dbReference type="GO" id="GO:0000166">
    <property type="term" value="F:nucleotide binding"/>
    <property type="evidence" value="ECO:0007669"/>
    <property type="project" value="InterPro"/>
</dbReference>
<evidence type="ECO:0000256" key="1">
    <source>
        <dbReference type="ARBA" id="ARBA00010928"/>
    </source>
</evidence>
<dbReference type="STRING" id="1384057.CD33_03295"/>
<dbReference type="RefSeq" id="WP_036198108.1">
    <property type="nucleotide sequence ID" value="NZ_AVCY01000017.1"/>
</dbReference>
<accession>A0A0A3I3V6</accession>
<feature type="domain" description="GFO/IDH/MocA-like oxidoreductase" evidence="4">
    <location>
        <begin position="130"/>
        <end position="244"/>
    </location>
</feature>
<reference evidence="5 6" key="1">
    <citation type="submission" date="2014-02" db="EMBL/GenBank/DDBJ databases">
        <title>Draft genome sequence of Lysinibacillus sinduriensis JCM 15800.</title>
        <authorList>
            <person name="Zhang F."/>
            <person name="Wang G."/>
            <person name="Zhang L."/>
        </authorList>
    </citation>
    <scope>NUCLEOTIDE SEQUENCE [LARGE SCALE GENOMIC DNA]</scope>
    <source>
        <strain evidence="5 6">JCM 15800</strain>
    </source>
</reference>
<dbReference type="GO" id="GO:0016491">
    <property type="term" value="F:oxidoreductase activity"/>
    <property type="evidence" value="ECO:0007669"/>
    <property type="project" value="UniProtKB-KW"/>
</dbReference>
<name>A0A0A3I3V6_9BACL</name>
<dbReference type="Pfam" id="PF01408">
    <property type="entry name" value="GFO_IDH_MocA"/>
    <property type="match status" value="1"/>
</dbReference>
<dbReference type="AlphaFoldDB" id="A0A0A3I3V6"/>
<sequence>MGIRWGILGAATIAKEKVMPAIQKAGGEIIAIASKSNNLNEVKEQHKISFTFDDYEQLLKVEEIEAVYIPLPNSEHFHWVMKSIEYGKHVLVEKPIVLTKGELLQIKEKASEKGLFILEAFMYRHHPQIKEAKRLLDEGTIGDIVTVRSQFHFELLDWENDIRVNPSLGGGVLRDIGCYCINIQQLFLEENVTELQVIHSKRAALDVHIAANILYENGVLGIMDCSFYGSFTQNVDIVGTKGTMRLPYAFRTDLNEHTGVIEIVRGEEMERVYLEGDAYHLQIEHFHHVLLGESESSYAWNEMLMQMELLEQLQYELERGAGICQK</sequence>
<comment type="similarity">
    <text evidence="1">Belongs to the Gfo/Idh/MocA family.</text>
</comment>